<dbReference type="InterPro" id="IPR003661">
    <property type="entry name" value="HisK_dim/P_dom"/>
</dbReference>
<dbReference type="PROSITE" id="PS50885">
    <property type="entry name" value="HAMP"/>
    <property type="match status" value="1"/>
</dbReference>
<keyword evidence="12" id="KW-0902">Two-component regulatory system</keyword>
<feature type="domain" description="Response regulatory" evidence="22">
    <location>
        <begin position="676"/>
        <end position="793"/>
    </location>
</feature>
<dbReference type="GO" id="GO:0005886">
    <property type="term" value="C:plasma membrane"/>
    <property type="evidence" value="ECO:0007669"/>
    <property type="project" value="UniProtKB-SubCell"/>
</dbReference>
<evidence type="ECO:0000256" key="1">
    <source>
        <dbReference type="ARBA" id="ARBA00000085"/>
    </source>
</evidence>
<dbReference type="FunFam" id="1.10.287.130:FF:000002">
    <property type="entry name" value="Two-component osmosensing histidine kinase"/>
    <property type="match status" value="1"/>
</dbReference>
<dbReference type="SMART" id="SM00387">
    <property type="entry name" value="HATPase_c"/>
    <property type="match status" value="1"/>
</dbReference>
<dbReference type="FunFam" id="3.30.565.10:FF:000010">
    <property type="entry name" value="Sensor histidine kinase RcsC"/>
    <property type="match status" value="1"/>
</dbReference>
<dbReference type="InterPro" id="IPR001789">
    <property type="entry name" value="Sig_transdc_resp-reg_receiver"/>
</dbReference>
<dbReference type="InterPro" id="IPR011006">
    <property type="entry name" value="CheY-like_superfamily"/>
</dbReference>
<keyword evidence="9" id="KW-0418">Kinase</keyword>
<dbReference type="PROSITE" id="PS50109">
    <property type="entry name" value="HIS_KIN"/>
    <property type="match status" value="1"/>
</dbReference>
<evidence type="ECO:0000256" key="14">
    <source>
        <dbReference type="ARBA" id="ARBA00064003"/>
    </source>
</evidence>
<dbReference type="Pfam" id="PF01627">
    <property type="entry name" value="Hpt"/>
    <property type="match status" value="1"/>
</dbReference>
<feature type="transmembrane region" description="Helical" evidence="20">
    <location>
        <begin position="166"/>
        <end position="184"/>
    </location>
</feature>
<dbReference type="Gene3D" id="3.40.50.2300">
    <property type="match status" value="1"/>
</dbReference>
<comment type="subcellular location">
    <subcellularLocation>
        <location evidence="2">Cell membrane</location>
        <topology evidence="2">Multi-pass membrane protein</topology>
    </subcellularLocation>
</comment>
<dbReference type="CDD" id="cd17546">
    <property type="entry name" value="REC_hyHK_CKI1_RcsC-like"/>
    <property type="match status" value="1"/>
</dbReference>
<dbReference type="SUPFAM" id="SSF47384">
    <property type="entry name" value="Homodimeric domain of signal transducing histidine kinase"/>
    <property type="match status" value="1"/>
</dbReference>
<keyword evidence="26" id="KW-1185">Reference proteome</keyword>
<dbReference type="CDD" id="cd16922">
    <property type="entry name" value="HATPase_EvgS-ArcB-TorS-like"/>
    <property type="match status" value="1"/>
</dbReference>
<dbReference type="Pfam" id="PF02518">
    <property type="entry name" value="HATPase_c"/>
    <property type="match status" value="1"/>
</dbReference>
<dbReference type="CDD" id="cd00088">
    <property type="entry name" value="HPT"/>
    <property type="match status" value="1"/>
</dbReference>
<evidence type="ECO:0000259" key="24">
    <source>
        <dbReference type="PROSITE" id="PS50894"/>
    </source>
</evidence>
<evidence type="ECO:0000256" key="17">
    <source>
        <dbReference type="PROSITE-ProRule" id="PRU00169"/>
    </source>
</evidence>
<dbReference type="SUPFAM" id="SSF47226">
    <property type="entry name" value="Histidine-containing phosphotransfer domain, HPT domain"/>
    <property type="match status" value="1"/>
</dbReference>
<proteinExistence type="predicted"/>
<evidence type="ECO:0000259" key="22">
    <source>
        <dbReference type="PROSITE" id="PS50110"/>
    </source>
</evidence>
<evidence type="ECO:0000256" key="8">
    <source>
        <dbReference type="ARBA" id="ARBA00022741"/>
    </source>
</evidence>
<evidence type="ECO:0000256" key="13">
    <source>
        <dbReference type="ARBA" id="ARBA00023136"/>
    </source>
</evidence>
<evidence type="ECO:0000256" key="11">
    <source>
        <dbReference type="ARBA" id="ARBA00022989"/>
    </source>
</evidence>
<evidence type="ECO:0000256" key="5">
    <source>
        <dbReference type="ARBA" id="ARBA00022553"/>
    </source>
</evidence>
<evidence type="ECO:0000256" key="7">
    <source>
        <dbReference type="ARBA" id="ARBA00022692"/>
    </source>
</evidence>
<evidence type="ECO:0000256" key="18">
    <source>
        <dbReference type="SAM" id="Coils"/>
    </source>
</evidence>
<evidence type="ECO:0000256" key="12">
    <source>
        <dbReference type="ARBA" id="ARBA00023012"/>
    </source>
</evidence>
<accession>A0A1Y0I8H3</accession>
<dbReference type="Gene3D" id="3.30.565.10">
    <property type="entry name" value="Histidine kinase-like ATPase, C-terminal domain"/>
    <property type="match status" value="1"/>
</dbReference>
<evidence type="ECO:0000259" key="23">
    <source>
        <dbReference type="PROSITE" id="PS50885"/>
    </source>
</evidence>
<feature type="domain" description="Histidine kinase" evidence="21">
    <location>
        <begin position="274"/>
        <end position="495"/>
    </location>
</feature>
<comment type="subunit">
    <text evidence="14">At low DSF concentrations, interacts with RpfF.</text>
</comment>
<dbReference type="InterPro" id="IPR036097">
    <property type="entry name" value="HisK_dim/P_sf"/>
</dbReference>
<evidence type="ECO:0000256" key="19">
    <source>
        <dbReference type="SAM" id="MobiDB-lite"/>
    </source>
</evidence>
<keyword evidence="5 17" id="KW-0597">Phosphoprotein</keyword>
<feature type="coiled-coil region" evidence="18">
    <location>
        <begin position="233"/>
        <end position="267"/>
    </location>
</feature>
<evidence type="ECO:0000256" key="3">
    <source>
        <dbReference type="ARBA" id="ARBA00012438"/>
    </source>
</evidence>
<evidence type="ECO:0000313" key="25">
    <source>
        <dbReference type="EMBL" id="ARU55775.1"/>
    </source>
</evidence>
<dbReference type="InterPro" id="IPR004358">
    <property type="entry name" value="Sig_transdc_His_kin-like_C"/>
</dbReference>
<dbReference type="CDD" id="cd00082">
    <property type="entry name" value="HisKA"/>
    <property type="match status" value="1"/>
</dbReference>
<dbReference type="SMART" id="SM00073">
    <property type="entry name" value="HPT"/>
    <property type="match status" value="1"/>
</dbReference>
<dbReference type="SMART" id="SM00388">
    <property type="entry name" value="HisKA"/>
    <property type="match status" value="1"/>
</dbReference>
<dbReference type="InterPro" id="IPR036890">
    <property type="entry name" value="HATPase_C_sf"/>
</dbReference>
<dbReference type="Pfam" id="PF00072">
    <property type="entry name" value="Response_reg"/>
    <property type="match status" value="1"/>
</dbReference>
<keyword evidence="8" id="KW-0547">Nucleotide-binding</keyword>
<feature type="domain" description="HAMP" evidence="23">
    <location>
        <begin position="186"/>
        <end position="238"/>
    </location>
</feature>
<dbReference type="EMBL" id="CP021425">
    <property type="protein sequence ID" value="ARU55775.1"/>
    <property type="molecule type" value="Genomic_DNA"/>
</dbReference>
<feature type="domain" description="HPt" evidence="24">
    <location>
        <begin position="859"/>
        <end position="957"/>
    </location>
</feature>
<protein>
    <recommendedName>
        <fullName evidence="15">Sensory/regulatory protein RpfC</fullName>
        <ecNumber evidence="3">2.7.13.3</ecNumber>
    </recommendedName>
</protein>
<dbReference type="Gene3D" id="6.10.340.10">
    <property type="match status" value="1"/>
</dbReference>
<evidence type="ECO:0000256" key="6">
    <source>
        <dbReference type="ARBA" id="ARBA00022679"/>
    </source>
</evidence>
<evidence type="ECO:0000313" key="26">
    <source>
        <dbReference type="Proteomes" id="UP000196027"/>
    </source>
</evidence>
<evidence type="ECO:0000256" key="15">
    <source>
        <dbReference type="ARBA" id="ARBA00068150"/>
    </source>
</evidence>
<dbReference type="Gene3D" id="1.20.120.160">
    <property type="entry name" value="HPT domain"/>
    <property type="match status" value="1"/>
</dbReference>
<evidence type="ECO:0000259" key="21">
    <source>
        <dbReference type="PROSITE" id="PS50109"/>
    </source>
</evidence>
<keyword evidence="4" id="KW-1003">Cell membrane</keyword>
<keyword evidence="6" id="KW-0808">Transferase</keyword>
<reference evidence="25 26" key="1">
    <citation type="submission" date="2017-05" db="EMBL/GenBank/DDBJ databases">
        <title>Genomic insights into alkan degradation activity of Oleiphilus messinensis.</title>
        <authorList>
            <person name="Kozyavkin S.A."/>
            <person name="Slesarev A.I."/>
            <person name="Golyshin P.N."/>
            <person name="Korzhenkov A."/>
            <person name="Golyshina O.N."/>
            <person name="Toshchakov S.V."/>
        </authorList>
    </citation>
    <scope>NUCLEOTIDE SEQUENCE [LARGE SCALE GENOMIC DNA]</scope>
    <source>
        <strain evidence="25 26">ME102</strain>
    </source>
</reference>
<dbReference type="PROSITE" id="PS50894">
    <property type="entry name" value="HPT"/>
    <property type="match status" value="1"/>
</dbReference>
<evidence type="ECO:0000256" key="4">
    <source>
        <dbReference type="ARBA" id="ARBA00022475"/>
    </source>
</evidence>
<organism evidence="25 26">
    <name type="scientific">Oleiphilus messinensis</name>
    <dbReference type="NCBI Taxonomy" id="141451"/>
    <lineage>
        <taxon>Bacteria</taxon>
        <taxon>Pseudomonadati</taxon>
        <taxon>Pseudomonadota</taxon>
        <taxon>Gammaproteobacteria</taxon>
        <taxon>Oceanospirillales</taxon>
        <taxon>Oleiphilaceae</taxon>
        <taxon>Oleiphilus</taxon>
    </lineage>
</organism>
<keyword evidence="7 20" id="KW-0812">Transmembrane</keyword>
<evidence type="ECO:0000256" key="9">
    <source>
        <dbReference type="ARBA" id="ARBA00022777"/>
    </source>
</evidence>
<dbReference type="RefSeq" id="WP_198343271.1">
    <property type="nucleotide sequence ID" value="NZ_CP021425.1"/>
</dbReference>
<dbReference type="KEGG" id="ome:OLMES_1700"/>
<dbReference type="GO" id="GO:0000155">
    <property type="term" value="F:phosphorelay sensor kinase activity"/>
    <property type="evidence" value="ECO:0007669"/>
    <property type="project" value="InterPro"/>
</dbReference>
<keyword evidence="11 20" id="KW-1133">Transmembrane helix</keyword>
<dbReference type="SUPFAM" id="SSF52172">
    <property type="entry name" value="CheY-like"/>
    <property type="match status" value="1"/>
</dbReference>
<dbReference type="SUPFAM" id="SSF55874">
    <property type="entry name" value="ATPase domain of HSP90 chaperone/DNA topoisomerase II/histidine kinase"/>
    <property type="match status" value="1"/>
</dbReference>
<keyword evidence="10" id="KW-0067">ATP-binding</keyword>
<dbReference type="PANTHER" id="PTHR45339:SF1">
    <property type="entry name" value="HYBRID SIGNAL TRANSDUCTION HISTIDINE KINASE J"/>
    <property type="match status" value="1"/>
</dbReference>
<comment type="catalytic activity">
    <reaction evidence="1">
        <text>ATP + protein L-histidine = ADP + protein N-phospho-L-histidine.</text>
        <dbReference type="EC" id="2.7.13.3"/>
    </reaction>
</comment>
<feature type="modified residue" description="4-aspartylphosphate" evidence="17">
    <location>
        <position position="727"/>
    </location>
</feature>
<feature type="modified residue" description="Phosphohistidine" evidence="16">
    <location>
        <position position="898"/>
    </location>
</feature>
<dbReference type="InterPro" id="IPR036641">
    <property type="entry name" value="HPT_dom_sf"/>
</dbReference>
<gene>
    <name evidence="25" type="ORF">OLMES_1700</name>
</gene>
<keyword evidence="13 20" id="KW-0472">Membrane</keyword>
<dbReference type="InterPro" id="IPR005467">
    <property type="entry name" value="His_kinase_dom"/>
</dbReference>
<evidence type="ECO:0000256" key="16">
    <source>
        <dbReference type="PROSITE-ProRule" id="PRU00110"/>
    </source>
</evidence>
<feature type="transmembrane region" description="Helical" evidence="20">
    <location>
        <begin position="13"/>
        <end position="33"/>
    </location>
</feature>
<keyword evidence="18" id="KW-0175">Coiled coil</keyword>
<sequence>MKMPIYSPLVIKFFVKAALPVFVLLVAANLIFLDIKSEETKTLYIEQFTDQTNLLANQLSIPIWSLDRQTSHAILEGMLEDDGVRCVVLDEFETYKETIRHRFEAGSCENLSLFGQPLEEQSNTHSIMADIEFDFDGEAIKIGRVKMIIDLSTVNRQLYATAKKEMIFFFLYVMIFMVGFHFAFNATVLRPLNKVKESILHYQQTGERQDVDWSSNDELGRVIEHFNDNQRRAGQFEEELREKNRRLDTALKEEENARNTAEMATQAKSEFLANMSHEIRTPINAILGLSQLLSKTRLDSKQSGYLKHMVNSASVLLEIINDILDFSKIEAGKLEIESAVFDLFALIDRLADVHSHGAAEKNLNLSFSVDPKLPRWLISDEIRLSQVMLNLISNAIKFTQSGYVKVELNCLELDESNAHVEVMVRDSGIGINPKQQERLFQSFTQADGSTTRKYGGTGLGLAISQSIIKQMGGEISIESAEGEGSTFSFDLDLKWEQRSRDPWYDQLTTNIALIVVGKSSNVNAISTCFRQTNAKVFILPGKDEALPRIDSLSELGFQIALFWDYASTESTILEVEELFRERCAVIIPILDLKELEGVQSQLDSMGYPLPLLKPATPGRVGEVMERCIPDLEFKATKSGKPKVSEVRAPSTAQNLAGPPRLSPMNQQGVPSFAGNRILLVEDNEVNQVVACEMLELTGANVHIAENGQVGVDFLKESGDSVDLVLMDLHMPVLDGLGATKAIREDLKLDLPIVALTANATTKDRMTCLESGMNDFLSKPIDGERLYAVIGQFIKSKVAELAQLQSIGPEESEAGAVPEAPVQVPAQIGGAGNTKDHAMSLSYSGELIEMDDVRKRFGTQIKIFPKIVESFIKSFSDFEDQFEQSNASEDLEEMYRLAHSLKGGAANIGARKLSELAAELQDRLKTPEDIRPALEWAPWVIDCLRKTIAEAESLVSDTVIKTP</sequence>
<evidence type="ECO:0000256" key="20">
    <source>
        <dbReference type="SAM" id="Phobius"/>
    </source>
</evidence>
<dbReference type="AlphaFoldDB" id="A0A1Y0I8H3"/>
<dbReference type="Gene3D" id="1.10.287.130">
    <property type="match status" value="1"/>
</dbReference>
<dbReference type="SMART" id="SM00448">
    <property type="entry name" value="REC"/>
    <property type="match status" value="1"/>
</dbReference>
<dbReference type="InterPro" id="IPR008207">
    <property type="entry name" value="Sig_transdc_His_kin_Hpt_dom"/>
</dbReference>
<dbReference type="InterPro" id="IPR003660">
    <property type="entry name" value="HAMP_dom"/>
</dbReference>
<evidence type="ECO:0000256" key="10">
    <source>
        <dbReference type="ARBA" id="ARBA00022840"/>
    </source>
</evidence>
<dbReference type="Pfam" id="PF00512">
    <property type="entry name" value="HisKA"/>
    <property type="match status" value="1"/>
</dbReference>
<dbReference type="GO" id="GO:0005524">
    <property type="term" value="F:ATP binding"/>
    <property type="evidence" value="ECO:0007669"/>
    <property type="project" value="UniProtKB-KW"/>
</dbReference>
<dbReference type="EC" id="2.7.13.3" evidence="3"/>
<dbReference type="PROSITE" id="PS50110">
    <property type="entry name" value="RESPONSE_REGULATORY"/>
    <property type="match status" value="1"/>
</dbReference>
<evidence type="ECO:0000256" key="2">
    <source>
        <dbReference type="ARBA" id="ARBA00004651"/>
    </source>
</evidence>
<dbReference type="Proteomes" id="UP000196027">
    <property type="component" value="Chromosome"/>
</dbReference>
<feature type="region of interest" description="Disordered" evidence="19">
    <location>
        <begin position="639"/>
        <end position="663"/>
    </location>
</feature>
<dbReference type="InterPro" id="IPR003594">
    <property type="entry name" value="HATPase_dom"/>
</dbReference>
<dbReference type="PRINTS" id="PR00344">
    <property type="entry name" value="BCTRLSENSOR"/>
</dbReference>
<name>A0A1Y0I8H3_9GAMM</name>
<dbReference type="PANTHER" id="PTHR45339">
    <property type="entry name" value="HYBRID SIGNAL TRANSDUCTION HISTIDINE KINASE J"/>
    <property type="match status" value="1"/>
</dbReference>